<proteinExistence type="predicted"/>
<dbReference type="PANTHER" id="PTHR14095:SF0">
    <property type="entry name" value="MIP22305P"/>
    <property type="match status" value="1"/>
</dbReference>
<dbReference type="AlphaFoldDB" id="A0AAW2P2Y6"/>
<protein>
    <submittedName>
        <fullName evidence="2">Serine/threonine protein phosphatase 2A regulatory subunit B''beta</fullName>
    </submittedName>
</protein>
<dbReference type="PANTHER" id="PTHR14095">
    <property type="entry name" value="PHOSPHATASE 2A REGULATORY SUBUNIT-RELATED"/>
    <property type="match status" value="1"/>
</dbReference>
<reference evidence="2" key="2">
    <citation type="journal article" date="2024" name="Plant">
        <title>Genomic evolution and insights into agronomic trait innovations of Sesamum species.</title>
        <authorList>
            <person name="Miao H."/>
            <person name="Wang L."/>
            <person name="Qu L."/>
            <person name="Liu H."/>
            <person name="Sun Y."/>
            <person name="Le M."/>
            <person name="Wang Q."/>
            <person name="Wei S."/>
            <person name="Zheng Y."/>
            <person name="Lin W."/>
            <person name="Duan Y."/>
            <person name="Cao H."/>
            <person name="Xiong S."/>
            <person name="Wang X."/>
            <person name="Wei L."/>
            <person name="Li C."/>
            <person name="Ma Q."/>
            <person name="Ju M."/>
            <person name="Zhao R."/>
            <person name="Li G."/>
            <person name="Mu C."/>
            <person name="Tian Q."/>
            <person name="Mei H."/>
            <person name="Zhang T."/>
            <person name="Gao T."/>
            <person name="Zhang H."/>
        </authorList>
    </citation>
    <scope>NUCLEOTIDE SEQUENCE</scope>
    <source>
        <strain evidence="2">G01</strain>
    </source>
</reference>
<comment type="caution">
    <text evidence="2">The sequence shown here is derived from an EMBL/GenBank/DDBJ whole genome shotgun (WGS) entry which is preliminary data.</text>
</comment>
<dbReference type="GO" id="GO:0000159">
    <property type="term" value="C:protein phosphatase type 2A complex"/>
    <property type="evidence" value="ECO:0007669"/>
    <property type="project" value="TreeGrafter"/>
</dbReference>
<evidence type="ECO:0000313" key="2">
    <source>
        <dbReference type="EMBL" id="KAL0349194.1"/>
    </source>
</evidence>
<feature type="compositionally biased region" description="Low complexity" evidence="1">
    <location>
        <begin position="87"/>
        <end position="102"/>
    </location>
</feature>
<dbReference type="EMBL" id="JACGWK010000006">
    <property type="protein sequence ID" value="KAL0349194.1"/>
    <property type="molecule type" value="Genomic_DNA"/>
</dbReference>
<evidence type="ECO:0000256" key="1">
    <source>
        <dbReference type="SAM" id="MobiDB-lite"/>
    </source>
</evidence>
<reference evidence="2" key="1">
    <citation type="submission" date="2020-06" db="EMBL/GenBank/DDBJ databases">
        <authorList>
            <person name="Li T."/>
            <person name="Hu X."/>
            <person name="Zhang T."/>
            <person name="Song X."/>
            <person name="Zhang H."/>
            <person name="Dai N."/>
            <person name="Sheng W."/>
            <person name="Hou X."/>
            <person name="Wei L."/>
        </authorList>
    </citation>
    <scope>NUCLEOTIDE SEQUENCE</scope>
    <source>
        <strain evidence="2">G01</strain>
        <tissue evidence="2">Leaf</tissue>
    </source>
</reference>
<accession>A0AAW2P2Y6</accession>
<dbReference type="Gene3D" id="1.10.238.230">
    <property type="match status" value="1"/>
</dbReference>
<sequence length="196" mass="21562">MDLDFNGDVACLDAELLQLPEVSPLAIKANPYVAEKLFDQWLSLPETNSLVKCLLNNKGTGPLNFAGTSSSANAAASNSLPSMFPAGSTPPLSPRSSSGSPRILKQRAGPSALGSPLKLVNEPVKELIPQFYFQDGRPAPNELKERCLFRINQFFYGHMDGLQMHEFKPVTKEICKLPSFFPLHFLERLMLTALEL</sequence>
<dbReference type="GO" id="GO:0019888">
    <property type="term" value="F:protein phosphatase regulator activity"/>
    <property type="evidence" value="ECO:0007669"/>
    <property type="project" value="TreeGrafter"/>
</dbReference>
<organism evidence="2">
    <name type="scientific">Sesamum angustifolium</name>
    <dbReference type="NCBI Taxonomy" id="2727405"/>
    <lineage>
        <taxon>Eukaryota</taxon>
        <taxon>Viridiplantae</taxon>
        <taxon>Streptophyta</taxon>
        <taxon>Embryophyta</taxon>
        <taxon>Tracheophyta</taxon>
        <taxon>Spermatophyta</taxon>
        <taxon>Magnoliopsida</taxon>
        <taxon>eudicotyledons</taxon>
        <taxon>Gunneridae</taxon>
        <taxon>Pentapetalae</taxon>
        <taxon>asterids</taxon>
        <taxon>lamiids</taxon>
        <taxon>Lamiales</taxon>
        <taxon>Pedaliaceae</taxon>
        <taxon>Sesamum</taxon>
    </lineage>
</organism>
<name>A0AAW2P2Y6_9LAMI</name>
<feature type="region of interest" description="Disordered" evidence="1">
    <location>
        <begin position="83"/>
        <end position="109"/>
    </location>
</feature>
<gene>
    <name evidence="2" type="ORF">Sangu_1147200</name>
</gene>